<proteinExistence type="predicted"/>
<accession>A0A7C5UVK6</accession>
<dbReference type="AlphaFoldDB" id="A0A7C5UVK6"/>
<dbReference type="Pfam" id="PF04041">
    <property type="entry name" value="Glyco_hydro_130"/>
    <property type="match status" value="1"/>
</dbReference>
<sequence>MLVPETLPELYGDRPSVIFGCGLIKRNDLIYWIGGVIAIGDFITLHEAWRGWPRIHIDYERFRDLEREYLEALIIHEATHSILHGSLSYYFIRFDKEVINILGFEEDAKALYMASTIIKDIETHKFLIDNNMSHYVKYYLMFLAENQDELKCDSLFNALNNVKVIAPCILLQCDLNSFKISIKCLDIVKHISRILNNLDNVCKDDISCKTNVFLKSFLNLFTL</sequence>
<reference evidence="1" key="1">
    <citation type="journal article" date="2020" name="mSystems">
        <title>Genome- and Community-Level Interaction Insights into Carbon Utilization and Element Cycling Functions of Hydrothermarchaeota in Hydrothermal Sediment.</title>
        <authorList>
            <person name="Zhou Z."/>
            <person name="Liu Y."/>
            <person name="Xu W."/>
            <person name="Pan J."/>
            <person name="Luo Z.H."/>
            <person name="Li M."/>
        </authorList>
    </citation>
    <scope>NUCLEOTIDE SEQUENCE [LARGE SCALE GENOMIC DNA]</scope>
    <source>
        <strain evidence="1">SpSt-1</strain>
    </source>
</reference>
<organism evidence="1">
    <name type="scientific">Ignisphaera aggregans</name>
    <dbReference type="NCBI Taxonomy" id="334771"/>
    <lineage>
        <taxon>Archaea</taxon>
        <taxon>Thermoproteota</taxon>
        <taxon>Thermoprotei</taxon>
        <taxon>Desulfurococcales</taxon>
        <taxon>Desulfurococcaceae</taxon>
        <taxon>Ignisphaera</taxon>
    </lineage>
</organism>
<dbReference type="InterPro" id="IPR007184">
    <property type="entry name" value="Mannoside_phosphorylase"/>
</dbReference>
<name>A0A7C5UVK6_9CREN</name>
<dbReference type="EMBL" id="DRUB01000192">
    <property type="protein sequence ID" value="HHR97086.1"/>
    <property type="molecule type" value="Genomic_DNA"/>
</dbReference>
<comment type="caution">
    <text evidence="1">The sequence shown here is derived from an EMBL/GenBank/DDBJ whole genome shotgun (WGS) entry which is preliminary data.</text>
</comment>
<protein>
    <submittedName>
        <fullName evidence="1">Uncharacterized protein</fullName>
    </submittedName>
</protein>
<evidence type="ECO:0000313" key="1">
    <source>
        <dbReference type="EMBL" id="HHR97086.1"/>
    </source>
</evidence>
<gene>
    <name evidence="1" type="ORF">ENL47_09915</name>
</gene>